<dbReference type="Proteomes" id="UP000284883">
    <property type="component" value="Unassembled WGS sequence"/>
</dbReference>
<evidence type="ECO:0000313" key="11">
    <source>
        <dbReference type="Proteomes" id="UP000284883"/>
    </source>
</evidence>
<dbReference type="EMBL" id="QRUK01000056">
    <property type="protein sequence ID" value="RGR53392.1"/>
    <property type="molecule type" value="Genomic_DNA"/>
</dbReference>
<name>A0A395XMS6_9FIRM</name>
<dbReference type="EMBL" id="QRHN01000003">
    <property type="protein sequence ID" value="RHF79955.1"/>
    <property type="molecule type" value="Genomic_DNA"/>
</dbReference>
<evidence type="ECO:0000313" key="4">
    <source>
        <dbReference type="EMBL" id="RGW54516.1"/>
    </source>
</evidence>
<organism evidence="4 9">
    <name type="scientific">Dorea formicigenerans</name>
    <dbReference type="NCBI Taxonomy" id="39486"/>
    <lineage>
        <taxon>Bacteria</taxon>
        <taxon>Bacillati</taxon>
        <taxon>Bacillota</taxon>
        <taxon>Clostridia</taxon>
        <taxon>Lachnospirales</taxon>
        <taxon>Lachnospiraceae</taxon>
        <taxon>Dorea</taxon>
    </lineage>
</organism>
<dbReference type="EMBL" id="QSGQ01000003">
    <property type="protein sequence ID" value="RHB40726.1"/>
    <property type="molecule type" value="Genomic_DNA"/>
</dbReference>
<dbReference type="EMBL" id="QRVU01000146">
    <property type="protein sequence ID" value="RGS66467.1"/>
    <property type="molecule type" value="Genomic_DNA"/>
</dbReference>
<dbReference type="Proteomes" id="UP000285666">
    <property type="component" value="Unassembled WGS sequence"/>
</dbReference>
<evidence type="ECO:0000313" key="10">
    <source>
        <dbReference type="Proteomes" id="UP000283652"/>
    </source>
</evidence>
<dbReference type="Proteomes" id="UP000266376">
    <property type="component" value="Unassembled WGS sequence"/>
</dbReference>
<dbReference type="AlphaFoldDB" id="A0A395XMS6"/>
<evidence type="ECO:0000313" key="7">
    <source>
        <dbReference type="EMBL" id="RHF79955.1"/>
    </source>
</evidence>
<protein>
    <submittedName>
        <fullName evidence="4">DUF4299 family protein</fullName>
    </submittedName>
</protein>
<evidence type="ECO:0000313" key="8">
    <source>
        <dbReference type="Proteomes" id="UP000261208"/>
    </source>
</evidence>
<proteinExistence type="predicted"/>
<dbReference type="EMBL" id="QSAJ01000008">
    <property type="protein sequence ID" value="RGW54516.1"/>
    <property type="molecule type" value="Genomic_DNA"/>
</dbReference>
<gene>
    <name evidence="7" type="ORF">DW658_03965</name>
    <name evidence="6" type="ORF">DW885_06585</name>
    <name evidence="5" type="ORF">DW924_00270</name>
    <name evidence="4" type="ORF">DWV67_05105</name>
    <name evidence="3" type="ORF">DWX78_15375</name>
    <name evidence="2" type="ORF">DWY33_15775</name>
    <name evidence="1" type="ORF">DXD10_09160</name>
</gene>
<dbReference type="EMBL" id="QSQQ01000010">
    <property type="protein sequence ID" value="RGK47506.1"/>
    <property type="molecule type" value="Genomic_DNA"/>
</dbReference>
<evidence type="ECO:0000313" key="6">
    <source>
        <dbReference type="EMBL" id="RHB40726.1"/>
    </source>
</evidence>
<evidence type="ECO:0000313" key="9">
    <source>
        <dbReference type="Proteomes" id="UP000266376"/>
    </source>
</evidence>
<comment type="caution">
    <text evidence="4">The sequence shown here is derived from an EMBL/GenBank/DDBJ whole genome shotgun (WGS) entry which is preliminary data.</text>
</comment>
<dbReference type="Proteomes" id="UP000261208">
    <property type="component" value="Unassembled WGS sequence"/>
</dbReference>
<evidence type="ECO:0000313" key="13">
    <source>
        <dbReference type="Proteomes" id="UP000285666"/>
    </source>
</evidence>
<evidence type="ECO:0000313" key="3">
    <source>
        <dbReference type="EMBL" id="RGS66467.1"/>
    </source>
</evidence>
<evidence type="ECO:0000313" key="2">
    <source>
        <dbReference type="EMBL" id="RGR53392.1"/>
    </source>
</evidence>
<sequence>MSTNVRIKQKSLFKKKLEMKDIVALTGLAYGVIDDNYRLIRNEMAENTLIYDENRLARGIDLWLDGTDILLSLSLPTTRSEIRLFYHVITTICNEVGTKKYIREEDTVSLKDNERFVQYDEEASIGALEDLQEKIGNDEYRRFEIFGVFNPISISLKEIQKIGNNLEQFEKYLHEIQALDVYYATSNVYRTPEEKLIGIYAIVADVPSVVPTEPYVIMNQIEGVEAWYVMLKKGEAIGYEDFINNLDIKDYYDANHVITVLSEAKIDELLKKYKVEL</sequence>
<dbReference type="Pfam" id="PF14132">
    <property type="entry name" value="DUF4299"/>
    <property type="match status" value="1"/>
</dbReference>
<evidence type="ECO:0000313" key="14">
    <source>
        <dbReference type="Proteomes" id="UP000285981"/>
    </source>
</evidence>
<dbReference type="RefSeq" id="WP_117649960.1">
    <property type="nucleotide sequence ID" value="NZ_JBBNJA010000004.1"/>
</dbReference>
<evidence type="ECO:0000313" key="12">
    <source>
        <dbReference type="Proteomes" id="UP000285642"/>
    </source>
</evidence>
<dbReference type="InterPro" id="IPR025387">
    <property type="entry name" value="DUF4299"/>
</dbReference>
<dbReference type="Proteomes" id="UP000285642">
    <property type="component" value="Unassembled WGS sequence"/>
</dbReference>
<reference evidence="8 9" key="1">
    <citation type="submission" date="2018-08" db="EMBL/GenBank/DDBJ databases">
        <title>A genome reference for cultivated species of the human gut microbiota.</title>
        <authorList>
            <person name="Zou Y."/>
            <person name="Xue W."/>
            <person name="Luo G."/>
        </authorList>
    </citation>
    <scope>NUCLEOTIDE SEQUENCE [LARGE SCALE GENOMIC DNA]</scope>
    <source>
        <strain evidence="4 9">AF12-11</strain>
        <strain evidence="3 14">AF21-25</strain>
        <strain evidence="2 10">AF25-11</strain>
        <strain evidence="7 13">AM23-7AC</strain>
        <strain evidence="6 11">AM40-15AC</strain>
        <strain evidence="5 12">AM42-8</strain>
        <strain evidence="1 8">TF11-11</strain>
    </source>
</reference>
<dbReference type="Proteomes" id="UP000283652">
    <property type="component" value="Unassembled WGS sequence"/>
</dbReference>
<evidence type="ECO:0000313" key="1">
    <source>
        <dbReference type="EMBL" id="RGK47506.1"/>
    </source>
</evidence>
<dbReference type="Proteomes" id="UP000285981">
    <property type="component" value="Unassembled WGS sequence"/>
</dbReference>
<dbReference type="EMBL" id="QSFS01000001">
    <property type="protein sequence ID" value="RHA72520.1"/>
    <property type="molecule type" value="Genomic_DNA"/>
</dbReference>
<evidence type="ECO:0000313" key="5">
    <source>
        <dbReference type="EMBL" id="RHA72520.1"/>
    </source>
</evidence>
<accession>A0A395XMS6</accession>